<keyword evidence="2" id="KW-1185">Reference proteome</keyword>
<accession>A0ACB9JEW6</accession>
<dbReference type="Proteomes" id="UP001056120">
    <property type="component" value="Linkage Group LG04"/>
</dbReference>
<reference evidence="1 2" key="2">
    <citation type="journal article" date="2022" name="Mol. Ecol. Resour.">
        <title>The genomes of chicory, endive, great burdock and yacon provide insights into Asteraceae paleo-polyploidization history and plant inulin production.</title>
        <authorList>
            <person name="Fan W."/>
            <person name="Wang S."/>
            <person name="Wang H."/>
            <person name="Wang A."/>
            <person name="Jiang F."/>
            <person name="Liu H."/>
            <person name="Zhao H."/>
            <person name="Xu D."/>
            <person name="Zhang Y."/>
        </authorList>
    </citation>
    <scope>NUCLEOTIDE SEQUENCE [LARGE SCALE GENOMIC DNA]</scope>
    <source>
        <strain evidence="2">cv. Yunnan</strain>
        <tissue evidence="1">Leaves</tissue>
    </source>
</reference>
<evidence type="ECO:0000313" key="2">
    <source>
        <dbReference type="Proteomes" id="UP001056120"/>
    </source>
</evidence>
<organism evidence="1 2">
    <name type="scientific">Smallanthus sonchifolius</name>
    <dbReference type="NCBI Taxonomy" id="185202"/>
    <lineage>
        <taxon>Eukaryota</taxon>
        <taxon>Viridiplantae</taxon>
        <taxon>Streptophyta</taxon>
        <taxon>Embryophyta</taxon>
        <taxon>Tracheophyta</taxon>
        <taxon>Spermatophyta</taxon>
        <taxon>Magnoliopsida</taxon>
        <taxon>eudicotyledons</taxon>
        <taxon>Gunneridae</taxon>
        <taxon>Pentapetalae</taxon>
        <taxon>asterids</taxon>
        <taxon>campanulids</taxon>
        <taxon>Asterales</taxon>
        <taxon>Asteraceae</taxon>
        <taxon>Asteroideae</taxon>
        <taxon>Heliantheae alliance</taxon>
        <taxon>Millerieae</taxon>
        <taxon>Smallanthus</taxon>
    </lineage>
</organism>
<protein>
    <submittedName>
        <fullName evidence="1">Uncharacterized protein</fullName>
    </submittedName>
</protein>
<dbReference type="EMBL" id="CM042021">
    <property type="protein sequence ID" value="KAI3818275.1"/>
    <property type="molecule type" value="Genomic_DNA"/>
</dbReference>
<sequence length="643" mass="69975">MLSLQIHGLTSKLVNRFCCYDGSAYAIIFCGFSKSIFHALIGVISISYLHGEGWKTIKGIQPPTRPTPPLNFVKRVMEQTAPPPLPPPLTAITTATTTAHPGSLDSSPRSRNTDSWIEDSSKHPSNNGSTAATTVAPDGLPKLRLMCSYGGHIVPRPHNKSLCYIGGDTRIVVVDRHTTLSNLTHRLTKTLLRSSTMSSFTIKYQLPSEDLDSLISVTTDEDLENMIDEYERLNLNSSSDCNKSSRIRLFLFPTKPESVSSIGSLLESATKSEDWFLNALNGTSSGFSDTSSVNCLLGLEDDVSVPEKKDVNNKGVIGKCLRGNNSVQDVQSVPDSPMLETSSSFGSASSTTVVITGVPDRVLSEDQRLEQQQQPKPSTDSVSSNFLDQNTGIQIQQQIQDSAYLLSTPTNLIDPQNRQLHHQPQFIHTAVPSPQNLHHHHHPSGAVPMAPFYQIHPSQTQHHALHPALDQHNFMYYMPARQPPQGYNLPLQGDASPAVSAPPNSQVPPPSGLFTAPRDVQSATKTELPAGVYRTTTNAGALAPQLVQVPSSQQQILPQFVGYSHIHQPSQPIASGGGGGNYVYEFADPLQQRQHIYHAAQPLPPQSAAQYQIMTSTLPVEAQIGSHLQAANSMNQQVRTSQP</sequence>
<name>A0ACB9JEW6_9ASTR</name>
<reference evidence="2" key="1">
    <citation type="journal article" date="2022" name="Mol. Ecol. Resour.">
        <title>The genomes of chicory, endive, great burdock and yacon provide insights into Asteraceae palaeo-polyploidization history and plant inulin production.</title>
        <authorList>
            <person name="Fan W."/>
            <person name="Wang S."/>
            <person name="Wang H."/>
            <person name="Wang A."/>
            <person name="Jiang F."/>
            <person name="Liu H."/>
            <person name="Zhao H."/>
            <person name="Xu D."/>
            <person name="Zhang Y."/>
        </authorList>
    </citation>
    <scope>NUCLEOTIDE SEQUENCE [LARGE SCALE GENOMIC DNA]</scope>
    <source>
        <strain evidence="2">cv. Yunnan</strain>
    </source>
</reference>
<proteinExistence type="predicted"/>
<comment type="caution">
    <text evidence="1">The sequence shown here is derived from an EMBL/GenBank/DDBJ whole genome shotgun (WGS) entry which is preliminary data.</text>
</comment>
<gene>
    <name evidence="1" type="ORF">L1987_12079</name>
</gene>
<evidence type="ECO:0000313" key="1">
    <source>
        <dbReference type="EMBL" id="KAI3818275.1"/>
    </source>
</evidence>